<dbReference type="AlphaFoldDB" id="A0A9W8J095"/>
<protein>
    <submittedName>
        <fullName evidence="2">Uncharacterized protein</fullName>
    </submittedName>
</protein>
<gene>
    <name evidence="2" type="ORF">H1R20_g14920</name>
</gene>
<feature type="non-terminal residue" evidence="2">
    <location>
        <position position="136"/>
    </location>
</feature>
<proteinExistence type="predicted"/>
<evidence type="ECO:0000256" key="1">
    <source>
        <dbReference type="SAM" id="MobiDB-lite"/>
    </source>
</evidence>
<keyword evidence="3" id="KW-1185">Reference proteome</keyword>
<reference evidence="2" key="1">
    <citation type="submission" date="2022-06" db="EMBL/GenBank/DDBJ databases">
        <title>Genome Sequence of Candolleomyces eurysporus.</title>
        <authorList>
            <person name="Buettner E."/>
        </authorList>
    </citation>
    <scope>NUCLEOTIDE SEQUENCE</scope>
    <source>
        <strain evidence="2">VTCC 930004</strain>
    </source>
</reference>
<dbReference type="PANTHER" id="PTHR40462">
    <property type="entry name" value="CHROMOSOME 1, WHOLE GENOME SHOTGUN SEQUENCE"/>
    <property type="match status" value="1"/>
</dbReference>
<organism evidence="2 3">
    <name type="scientific">Candolleomyces eurysporus</name>
    <dbReference type="NCBI Taxonomy" id="2828524"/>
    <lineage>
        <taxon>Eukaryota</taxon>
        <taxon>Fungi</taxon>
        <taxon>Dikarya</taxon>
        <taxon>Basidiomycota</taxon>
        <taxon>Agaricomycotina</taxon>
        <taxon>Agaricomycetes</taxon>
        <taxon>Agaricomycetidae</taxon>
        <taxon>Agaricales</taxon>
        <taxon>Agaricineae</taxon>
        <taxon>Psathyrellaceae</taxon>
        <taxon>Candolleomyces</taxon>
    </lineage>
</organism>
<evidence type="ECO:0000313" key="3">
    <source>
        <dbReference type="Proteomes" id="UP001140091"/>
    </source>
</evidence>
<comment type="caution">
    <text evidence="2">The sequence shown here is derived from an EMBL/GenBank/DDBJ whole genome shotgun (WGS) entry which is preliminary data.</text>
</comment>
<dbReference type="OrthoDB" id="3050608at2759"/>
<accession>A0A9W8J095</accession>
<dbReference type="EMBL" id="JANBPK010001509">
    <property type="protein sequence ID" value="KAJ2922165.1"/>
    <property type="molecule type" value="Genomic_DNA"/>
</dbReference>
<feature type="region of interest" description="Disordered" evidence="1">
    <location>
        <begin position="1"/>
        <end position="36"/>
    </location>
</feature>
<dbReference type="PANTHER" id="PTHR40462:SF1">
    <property type="entry name" value="EXPRESSED PROTEIN"/>
    <property type="match status" value="1"/>
</dbReference>
<name>A0A9W8J095_9AGAR</name>
<evidence type="ECO:0000313" key="2">
    <source>
        <dbReference type="EMBL" id="KAJ2922165.1"/>
    </source>
</evidence>
<feature type="compositionally biased region" description="Low complexity" evidence="1">
    <location>
        <begin position="13"/>
        <end position="34"/>
    </location>
</feature>
<sequence>MDFLKEAAETAVNAANNNNQQQSGQNSNDSNNNGLGFISGNGAVDGVLGNLNGALGAGKQGEAKEDVLGKGTLRLDYHLPSSAHPLSIRPAIDVFQEKVLKEGVQNNESLVEQTKNETFSDFIREIYKSATGKGFP</sequence>
<dbReference type="Proteomes" id="UP001140091">
    <property type="component" value="Unassembled WGS sequence"/>
</dbReference>